<gene>
    <name evidence="4" type="ORF">A2478_02700</name>
</gene>
<keyword evidence="1" id="KW-0812">Transmembrane</keyword>
<feature type="signal peptide" evidence="2">
    <location>
        <begin position="1"/>
        <end position="26"/>
    </location>
</feature>
<keyword evidence="1" id="KW-0472">Membrane</keyword>
<keyword evidence="1" id="KW-1133">Transmembrane helix</keyword>
<evidence type="ECO:0000256" key="1">
    <source>
        <dbReference type="SAM" id="Phobius"/>
    </source>
</evidence>
<dbReference type="AlphaFoldDB" id="A0A1F5SZW3"/>
<dbReference type="Proteomes" id="UP000179001">
    <property type="component" value="Unassembled WGS sequence"/>
</dbReference>
<sequence>MKKSFRFLGLLFVATMLLCLPMVTLAAGSADENVFVPKDRVVSTNYFQAGNSIDISGTLEKDAYLAGQVITVDGVIKGDLFGAGNVLRINGTVEGSVRFAGQTVIINGKVGRNIMVLGNTLVISPDANIGWDTMFVGNLLEIKGDVAGSVLMAGSMLKLDGNVAGMVNTEVDSLTLSDSAKVGGNVEYKSAKDADISESAVVGGEIIKKDYTAVNKKIVENNVGKAMVAYATAWLMFSLLSLFVIALVMIGLMRKLMEYGSDMALKGFWRLFGIGFLILIVTPIGALLLMFTVIGIPLALIVLAIYFVALCIAKVMFAYILMKLLFKWSKAKKEWHPVWMVLVGLLIFVLIRMIPIVGWVFGFIGLCVGLGSIFEMKKKVLKSL</sequence>
<comment type="caution">
    <text evidence="4">The sequence shown here is derived from an EMBL/GenBank/DDBJ whole genome shotgun (WGS) entry which is preliminary data.</text>
</comment>
<dbReference type="Pfam" id="PF26514">
    <property type="entry name" value="DUF8173"/>
    <property type="match status" value="1"/>
</dbReference>
<evidence type="ECO:0000259" key="3">
    <source>
        <dbReference type="Pfam" id="PF26514"/>
    </source>
</evidence>
<feature type="transmembrane region" description="Helical" evidence="1">
    <location>
        <begin position="334"/>
        <end position="351"/>
    </location>
</feature>
<evidence type="ECO:0000256" key="2">
    <source>
        <dbReference type="SAM" id="SignalP"/>
    </source>
</evidence>
<proteinExistence type="predicted"/>
<feature type="domain" description="DUF8173" evidence="3">
    <location>
        <begin position="236"/>
        <end position="376"/>
    </location>
</feature>
<feature type="transmembrane region" description="Helical" evidence="1">
    <location>
        <begin position="300"/>
        <end position="322"/>
    </location>
</feature>
<feature type="transmembrane region" description="Helical" evidence="1">
    <location>
        <begin position="227"/>
        <end position="250"/>
    </location>
</feature>
<evidence type="ECO:0000313" key="5">
    <source>
        <dbReference type="Proteomes" id="UP000179001"/>
    </source>
</evidence>
<reference evidence="4 5" key="1">
    <citation type="journal article" date="2016" name="Nat. Commun.">
        <title>Thousands of microbial genomes shed light on interconnected biogeochemical processes in an aquifer system.</title>
        <authorList>
            <person name="Anantharaman K."/>
            <person name="Brown C.T."/>
            <person name="Hug L.A."/>
            <person name="Sharon I."/>
            <person name="Castelle C.J."/>
            <person name="Probst A.J."/>
            <person name="Thomas B.C."/>
            <person name="Singh A."/>
            <person name="Wilkins M.J."/>
            <person name="Karaoz U."/>
            <person name="Brodie E.L."/>
            <person name="Williams K.H."/>
            <person name="Hubbard S.S."/>
            <person name="Banfield J.F."/>
        </authorList>
    </citation>
    <scope>NUCLEOTIDE SEQUENCE [LARGE SCALE GENOMIC DNA]</scope>
</reference>
<organism evidence="4 5">
    <name type="scientific">Candidatus Falkowbacteria bacterium RIFOXYC2_FULL_36_12</name>
    <dbReference type="NCBI Taxonomy" id="1798002"/>
    <lineage>
        <taxon>Bacteria</taxon>
        <taxon>Candidatus Falkowiibacteriota</taxon>
    </lineage>
</organism>
<feature type="transmembrane region" description="Helical" evidence="1">
    <location>
        <begin position="271"/>
        <end position="294"/>
    </location>
</feature>
<feature type="transmembrane region" description="Helical" evidence="1">
    <location>
        <begin position="357"/>
        <end position="374"/>
    </location>
</feature>
<evidence type="ECO:0000313" key="4">
    <source>
        <dbReference type="EMBL" id="OGF32209.1"/>
    </source>
</evidence>
<protein>
    <recommendedName>
        <fullName evidence="3">DUF8173 domain-containing protein</fullName>
    </recommendedName>
</protein>
<keyword evidence="2" id="KW-0732">Signal</keyword>
<name>A0A1F5SZW3_9BACT</name>
<dbReference type="EMBL" id="MFGJ01000006">
    <property type="protein sequence ID" value="OGF32209.1"/>
    <property type="molecule type" value="Genomic_DNA"/>
</dbReference>
<accession>A0A1F5SZW3</accession>
<dbReference type="InterPro" id="IPR058486">
    <property type="entry name" value="DUF8173"/>
</dbReference>
<feature type="chain" id="PRO_5009521322" description="DUF8173 domain-containing protein" evidence="2">
    <location>
        <begin position="27"/>
        <end position="384"/>
    </location>
</feature>